<gene>
    <name evidence="7" type="ORF">UFOPK2658_00893</name>
    <name evidence="8" type="ORF">UFOPK2880_00911</name>
    <name evidence="9" type="ORF">UFOPK3004_01640</name>
    <name evidence="10" type="ORF">UFOPK3304_00068</name>
    <name evidence="11" type="ORF">UFOPK3494_00468</name>
    <name evidence="12" type="ORF">UFOPK4134_00782</name>
</gene>
<dbReference type="EMBL" id="CAEZYH010000030">
    <property type="protein sequence ID" value="CAB4719096.1"/>
    <property type="molecule type" value="Genomic_DNA"/>
</dbReference>
<dbReference type="EMBL" id="CAEZZP010000050">
    <property type="protein sequence ID" value="CAB4772651.1"/>
    <property type="molecule type" value="Genomic_DNA"/>
</dbReference>
<dbReference type="EMBL" id="CAFBLJ010000002">
    <property type="protein sequence ID" value="CAB4855450.1"/>
    <property type="molecule type" value="Genomic_DNA"/>
</dbReference>
<dbReference type="GO" id="GO:0004526">
    <property type="term" value="F:ribonuclease P activity"/>
    <property type="evidence" value="ECO:0007669"/>
    <property type="project" value="InterPro"/>
</dbReference>
<evidence type="ECO:0000313" key="11">
    <source>
        <dbReference type="EMBL" id="CAB4892494.1"/>
    </source>
</evidence>
<dbReference type="InterPro" id="IPR000100">
    <property type="entry name" value="RNase_P"/>
</dbReference>
<evidence type="ECO:0000313" key="7">
    <source>
        <dbReference type="EMBL" id="CAB4719096.1"/>
    </source>
</evidence>
<name>A0A6J6VJM7_9ZZZZ</name>
<evidence type="ECO:0000256" key="5">
    <source>
        <dbReference type="ARBA" id="ARBA00022801"/>
    </source>
</evidence>
<dbReference type="PROSITE" id="PS00648">
    <property type="entry name" value="RIBONUCLEASE_P"/>
    <property type="match status" value="1"/>
</dbReference>
<organism evidence="8">
    <name type="scientific">freshwater metagenome</name>
    <dbReference type="NCBI Taxonomy" id="449393"/>
    <lineage>
        <taxon>unclassified sequences</taxon>
        <taxon>metagenomes</taxon>
        <taxon>ecological metagenomes</taxon>
    </lineage>
</organism>
<dbReference type="InterPro" id="IPR020568">
    <property type="entry name" value="Ribosomal_Su5_D2-typ_SF"/>
</dbReference>
<dbReference type="GO" id="GO:0000049">
    <property type="term" value="F:tRNA binding"/>
    <property type="evidence" value="ECO:0007669"/>
    <property type="project" value="InterPro"/>
</dbReference>
<dbReference type="AlphaFoldDB" id="A0A6J6VJM7"/>
<evidence type="ECO:0000256" key="6">
    <source>
        <dbReference type="ARBA" id="ARBA00022884"/>
    </source>
</evidence>
<evidence type="ECO:0000313" key="9">
    <source>
        <dbReference type="EMBL" id="CAB4817444.1"/>
    </source>
</evidence>
<evidence type="ECO:0000313" key="8">
    <source>
        <dbReference type="EMBL" id="CAB4772651.1"/>
    </source>
</evidence>
<keyword evidence="2" id="KW-0819">tRNA processing</keyword>
<dbReference type="GO" id="GO:0008033">
    <property type="term" value="P:tRNA processing"/>
    <property type="evidence" value="ECO:0007669"/>
    <property type="project" value="UniProtKB-KW"/>
</dbReference>
<comment type="function">
    <text evidence="1">RNaseP catalyzes the removal of the 5'-leader sequence from pre-tRNA to produce the mature 5'-terminus. It can also cleave other RNA substrates such as 4.5S RNA. The protein component plays an auxiliary but essential role in vivo by binding to the 5'-leader sequence and broadening the substrate specificity of the ribozyme.</text>
</comment>
<evidence type="ECO:0000256" key="2">
    <source>
        <dbReference type="ARBA" id="ARBA00022694"/>
    </source>
</evidence>
<keyword evidence="5" id="KW-0378">Hydrolase</keyword>
<dbReference type="Gene3D" id="3.30.230.10">
    <property type="match status" value="1"/>
</dbReference>
<dbReference type="InterPro" id="IPR014721">
    <property type="entry name" value="Ribsml_uS5_D2-typ_fold_subgr"/>
</dbReference>
<evidence type="ECO:0000256" key="3">
    <source>
        <dbReference type="ARBA" id="ARBA00022722"/>
    </source>
</evidence>
<evidence type="ECO:0000256" key="4">
    <source>
        <dbReference type="ARBA" id="ARBA00022759"/>
    </source>
</evidence>
<keyword evidence="3" id="KW-0540">Nuclease</keyword>
<dbReference type="InterPro" id="IPR020539">
    <property type="entry name" value="RNase_P_CS"/>
</dbReference>
<evidence type="ECO:0000256" key="1">
    <source>
        <dbReference type="ARBA" id="ARBA00002663"/>
    </source>
</evidence>
<keyword evidence="4" id="KW-0255">Endonuclease</keyword>
<dbReference type="EMBL" id="CAFAAL010000198">
    <property type="protein sequence ID" value="CAB4817444.1"/>
    <property type="molecule type" value="Genomic_DNA"/>
</dbReference>
<dbReference type="Pfam" id="PF00825">
    <property type="entry name" value="Ribonuclease_P"/>
    <property type="match status" value="1"/>
</dbReference>
<accession>A0A6J6VJM7</accession>
<proteinExistence type="predicted"/>
<reference evidence="8" key="1">
    <citation type="submission" date="2020-05" db="EMBL/GenBank/DDBJ databases">
        <authorList>
            <person name="Chiriac C."/>
            <person name="Salcher M."/>
            <person name="Ghai R."/>
            <person name="Kavagutti S V."/>
        </authorList>
    </citation>
    <scope>NUCLEOTIDE SEQUENCE</scope>
</reference>
<dbReference type="EMBL" id="CAFBPS010000046">
    <property type="protein sequence ID" value="CAB5028884.1"/>
    <property type="molecule type" value="Genomic_DNA"/>
</dbReference>
<evidence type="ECO:0000313" key="12">
    <source>
        <dbReference type="EMBL" id="CAB5028884.1"/>
    </source>
</evidence>
<dbReference type="NCBIfam" id="TIGR00188">
    <property type="entry name" value="rnpA"/>
    <property type="match status" value="1"/>
</dbReference>
<dbReference type="EMBL" id="CAFBMF010000019">
    <property type="protein sequence ID" value="CAB4892494.1"/>
    <property type="molecule type" value="Genomic_DNA"/>
</dbReference>
<sequence length="80" mass="8663">MVSDPSLEGPQVAFAIGRTAGTAVKRNRVRRQLREVLRKHSPDLGPGLYLLGLTRPAADISYSDVSQSVVGLLSKWSTQS</sequence>
<dbReference type="SUPFAM" id="SSF54211">
    <property type="entry name" value="Ribosomal protein S5 domain 2-like"/>
    <property type="match status" value="1"/>
</dbReference>
<keyword evidence="6" id="KW-0694">RNA-binding</keyword>
<protein>
    <submittedName>
        <fullName evidence="8">Unannotated protein</fullName>
    </submittedName>
</protein>
<evidence type="ECO:0000313" key="10">
    <source>
        <dbReference type="EMBL" id="CAB4855450.1"/>
    </source>
</evidence>